<protein>
    <submittedName>
        <fullName evidence="2">Uncharacterized protein</fullName>
    </submittedName>
</protein>
<organism evidence="2 3">
    <name type="scientific">Bifidobacterium hapali</name>
    <dbReference type="NCBI Taxonomy" id="1630172"/>
    <lineage>
        <taxon>Bacteria</taxon>
        <taxon>Bacillati</taxon>
        <taxon>Actinomycetota</taxon>
        <taxon>Actinomycetes</taxon>
        <taxon>Bifidobacteriales</taxon>
        <taxon>Bifidobacteriaceae</taxon>
        <taxon>Bifidobacterium</taxon>
    </lineage>
</organism>
<evidence type="ECO:0000313" key="2">
    <source>
        <dbReference type="EMBL" id="OZG63814.1"/>
    </source>
</evidence>
<accession>A0A261FX91</accession>
<reference evidence="2 3" key="1">
    <citation type="journal article" date="2017" name="BMC Genomics">
        <title>Comparative genomic and phylogenomic analyses of the Bifidobacteriaceae family.</title>
        <authorList>
            <person name="Lugli G.A."/>
            <person name="Milani C."/>
            <person name="Turroni F."/>
            <person name="Duranti S."/>
            <person name="Mancabelli L."/>
            <person name="Mangifesta M."/>
            <person name="Ferrario C."/>
            <person name="Modesto M."/>
            <person name="Mattarelli P."/>
            <person name="Jiri K."/>
            <person name="van Sinderen D."/>
            <person name="Ventura M."/>
        </authorList>
    </citation>
    <scope>NUCLEOTIDE SEQUENCE [LARGE SCALE GENOMIC DNA]</scope>
    <source>
        <strain evidence="2 3">DSM 100202</strain>
    </source>
</reference>
<keyword evidence="1" id="KW-0812">Transmembrane</keyword>
<keyword evidence="1" id="KW-0472">Membrane</keyword>
<evidence type="ECO:0000256" key="1">
    <source>
        <dbReference type="SAM" id="Phobius"/>
    </source>
</evidence>
<sequence>MCVLIKILIYNETTSKMMEEGNYEKKIYYLVSYIISFVMLTSYLPVAFADDAFRYDENYVSSQLMDYVMLSKEAELISRFDDSHSSNISDYRKSIAYKIKNNLTDAGYAAFVVDSSTYSDVQIELGADLQSMNLDLQYSYLIVGASPNNAIVRRGCYHHL</sequence>
<proteinExistence type="predicted"/>
<dbReference type="EMBL" id="MWWY01000028">
    <property type="protein sequence ID" value="OZG63814.1"/>
    <property type="molecule type" value="Genomic_DNA"/>
</dbReference>
<name>A0A261FX91_9BIFI</name>
<dbReference type="AlphaFoldDB" id="A0A261FX91"/>
<evidence type="ECO:0000313" key="3">
    <source>
        <dbReference type="Proteomes" id="UP000216074"/>
    </source>
</evidence>
<keyword evidence="3" id="KW-1185">Reference proteome</keyword>
<feature type="transmembrane region" description="Helical" evidence="1">
    <location>
        <begin position="27"/>
        <end position="49"/>
    </location>
</feature>
<keyword evidence="1" id="KW-1133">Transmembrane helix</keyword>
<dbReference type="Proteomes" id="UP000216074">
    <property type="component" value="Unassembled WGS sequence"/>
</dbReference>
<gene>
    <name evidence="2" type="ORF">BHAP_1533</name>
</gene>
<comment type="caution">
    <text evidence="2">The sequence shown here is derived from an EMBL/GenBank/DDBJ whole genome shotgun (WGS) entry which is preliminary data.</text>
</comment>